<keyword evidence="5 7" id="KW-1133">Transmembrane helix</keyword>
<keyword evidence="9" id="KW-1185">Reference proteome</keyword>
<dbReference type="EMBL" id="VRMN01000001">
    <property type="protein sequence ID" value="KAA8499899.1"/>
    <property type="molecule type" value="Genomic_DNA"/>
</dbReference>
<comment type="caution">
    <text evidence="8">The sequence shown here is derived from an EMBL/GenBank/DDBJ whole genome shotgun (WGS) entry which is preliminary data.</text>
</comment>
<evidence type="ECO:0000256" key="7">
    <source>
        <dbReference type="SAM" id="Phobius"/>
    </source>
</evidence>
<evidence type="ECO:0000256" key="4">
    <source>
        <dbReference type="ARBA" id="ARBA00022692"/>
    </source>
</evidence>
<feature type="transmembrane region" description="Helical" evidence="7">
    <location>
        <begin position="60"/>
        <end position="84"/>
    </location>
</feature>
<feature type="transmembrane region" description="Helical" evidence="7">
    <location>
        <begin position="406"/>
        <end position="425"/>
    </location>
</feature>
<dbReference type="InterPro" id="IPR036259">
    <property type="entry name" value="MFS_trans_sf"/>
</dbReference>
<reference evidence="9" key="1">
    <citation type="journal article" date="2019" name="Nat. Commun.">
        <title>Expansion of phycobilisome linker gene families in mesophilic red algae.</title>
        <authorList>
            <person name="Lee J."/>
            <person name="Kim D."/>
            <person name="Bhattacharya D."/>
            <person name="Yoon H.S."/>
        </authorList>
    </citation>
    <scope>NUCLEOTIDE SEQUENCE [LARGE SCALE GENOMIC DNA]</scope>
    <source>
        <strain evidence="9">CCMP 1328</strain>
    </source>
</reference>
<feature type="transmembrane region" description="Helical" evidence="7">
    <location>
        <begin position="346"/>
        <end position="363"/>
    </location>
</feature>
<dbReference type="Proteomes" id="UP000324585">
    <property type="component" value="Unassembled WGS sequence"/>
</dbReference>
<dbReference type="InterPro" id="IPR050171">
    <property type="entry name" value="MFS_Transporters"/>
</dbReference>
<evidence type="ECO:0000256" key="2">
    <source>
        <dbReference type="ARBA" id="ARBA00022448"/>
    </source>
</evidence>
<feature type="transmembrane region" description="Helical" evidence="7">
    <location>
        <begin position="148"/>
        <end position="171"/>
    </location>
</feature>
<evidence type="ECO:0000256" key="1">
    <source>
        <dbReference type="ARBA" id="ARBA00004651"/>
    </source>
</evidence>
<dbReference type="SUPFAM" id="SSF103473">
    <property type="entry name" value="MFS general substrate transporter"/>
    <property type="match status" value="1"/>
</dbReference>
<protein>
    <recommendedName>
        <fullName evidence="10">Major facilitator superfamily (MFS) profile domain-containing protein</fullName>
    </recommendedName>
</protein>
<dbReference type="OrthoDB" id="566532at2759"/>
<evidence type="ECO:0000256" key="3">
    <source>
        <dbReference type="ARBA" id="ARBA00022475"/>
    </source>
</evidence>
<feature type="transmembrane region" description="Helical" evidence="7">
    <location>
        <begin position="226"/>
        <end position="246"/>
    </location>
</feature>
<dbReference type="GO" id="GO:0005886">
    <property type="term" value="C:plasma membrane"/>
    <property type="evidence" value="ECO:0007669"/>
    <property type="project" value="UniProtKB-SubCell"/>
</dbReference>
<proteinExistence type="predicted"/>
<feature type="transmembrane region" description="Helical" evidence="7">
    <location>
        <begin position="445"/>
        <end position="465"/>
    </location>
</feature>
<evidence type="ECO:0000256" key="6">
    <source>
        <dbReference type="ARBA" id="ARBA00023136"/>
    </source>
</evidence>
<evidence type="ECO:0000256" key="5">
    <source>
        <dbReference type="ARBA" id="ARBA00022989"/>
    </source>
</evidence>
<dbReference type="PANTHER" id="PTHR23517">
    <property type="entry name" value="RESISTANCE PROTEIN MDTM, PUTATIVE-RELATED-RELATED"/>
    <property type="match status" value="1"/>
</dbReference>
<sequence length="499" mass="54553">MEETSSESGESDAVSAVAAAVDSGQAGHNDNEDDNDDDNDVSICTAKQWKALRAAPRELWIIYVLKFLSSYSYFSFALVLVLYLSEEFGLSDVQAGWAYGMYGVMSTVFGMVCGWFIDIMGVRASLIIGSSVGMIARFVLALSRSKAVTLIILGSLLPFAESLGIPIMTIGVKRYSSPANRTIAFSFYYSIMNVAALCAGPAVDVLRLLFGDGARIGSFTLSPDRLVLLTSALSTFLCVCVSFMGIREIDVDERGNVQEFQPENKAPWAKTREVLHQRTFWVLVLFSLLLMGVGMVFRHLDGTMPKYMLREFGPNAPFGLVYSINPFIIIFAVPLVGMVSRRIRSYPMIVYGSFIAGVSPLWVCIGNKMWAIILFVVTLSIGEAIYSPRVYEYSMAISQDGSEGMYSSLASAPLFCVKLLVGGLSGYLLEKFCNEDPVLHPRNSAAMWGIIGAMSVSSAILMRAFKWILDIEEGNPARGGRNKSLVALPQSVELAEISS</sequence>
<dbReference type="InterPro" id="IPR011701">
    <property type="entry name" value="MFS"/>
</dbReference>
<gene>
    <name evidence="8" type="ORF">FVE85_7484</name>
</gene>
<feature type="transmembrane region" description="Helical" evidence="7">
    <location>
        <begin position="320"/>
        <end position="339"/>
    </location>
</feature>
<keyword evidence="4 7" id="KW-0812">Transmembrane</keyword>
<dbReference type="Pfam" id="PF07690">
    <property type="entry name" value="MFS_1"/>
    <property type="match status" value="1"/>
</dbReference>
<accession>A0A5J4Z791</accession>
<organism evidence="8 9">
    <name type="scientific">Porphyridium purpureum</name>
    <name type="common">Red alga</name>
    <name type="synonym">Porphyridium cruentum</name>
    <dbReference type="NCBI Taxonomy" id="35688"/>
    <lineage>
        <taxon>Eukaryota</taxon>
        <taxon>Rhodophyta</taxon>
        <taxon>Bangiophyceae</taxon>
        <taxon>Porphyridiales</taxon>
        <taxon>Porphyridiaceae</taxon>
        <taxon>Porphyridium</taxon>
    </lineage>
</organism>
<keyword evidence="2" id="KW-0813">Transport</keyword>
<comment type="subcellular location">
    <subcellularLocation>
        <location evidence="1">Cell membrane</location>
        <topology evidence="1">Multi-pass membrane protein</topology>
    </subcellularLocation>
</comment>
<dbReference type="AlphaFoldDB" id="A0A5J4Z791"/>
<dbReference type="OMA" id="IFERLAW"/>
<keyword evidence="3" id="KW-1003">Cell membrane</keyword>
<dbReference type="PANTHER" id="PTHR23517:SF3">
    <property type="entry name" value="INTEGRAL MEMBRANE TRANSPORT PROTEIN"/>
    <property type="match status" value="1"/>
</dbReference>
<dbReference type="GO" id="GO:0022857">
    <property type="term" value="F:transmembrane transporter activity"/>
    <property type="evidence" value="ECO:0007669"/>
    <property type="project" value="InterPro"/>
</dbReference>
<evidence type="ECO:0000313" key="9">
    <source>
        <dbReference type="Proteomes" id="UP000324585"/>
    </source>
</evidence>
<feature type="transmembrane region" description="Helical" evidence="7">
    <location>
        <begin position="124"/>
        <end position="142"/>
    </location>
</feature>
<evidence type="ECO:0008006" key="10">
    <source>
        <dbReference type="Google" id="ProtNLM"/>
    </source>
</evidence>
<feature type="transmembrane region" description="Helical" evidence="7">
    <location>
        <begin position="183"/>
        <end position="206"/>
    </location>
</feature>
<evidence type="ECO:0000313" key="8">
    <source>
        <dbReference type="EMBL" id="KAA8499899.1"/>
    </source>
</evidence>
<name>A0A5J4Z791_PORPP</name>
<feature type="transmembrane region" description="Helical" evidence="7">
    <location>
        <begin position="369"/>
        <end position="386"/>
    </location>
</feature>
<feature type="transmembrane region" description="Helical" evidence="7">
    <location>
        <begin position="96"/>
        <end position="117"/>
    </location>
</feature>
<feature type="transmembrane region" description="Helical" evidence="7">
    <location>
        <begin position="280"/>
        <end position="300"/>
    </location>
</feature>
<keyword evidence="6 7" id="KW-0472">Membrane</keyword>
<dbReference type="Gene3D" id="1.20.1250.20">
    <property type="entry name" value="MFS general substrate transporter like domains"/>
    <property type="match status" value="1"/>
</dbReference>